<dbReference type="STRING" id="1837282.A6F49_03595"/>
<accession>A0A1B7M350</accession>
<feature type="transmembrane region" description="Helical" evidence="8">
    <location>
        <begin position="385"/>
        <end position="406"/>
    </location>
</feature>
<feature type="transmembrane region" description="Helical" evidence="8">
    <location>
        <begin position="297"/>
        <end position="314"/>
    </location>
</feature>
<evidence type="ECO:0000256" key="8">
    <source>
        <dbReference type="SAM" id="Phobius"/>
    </source>
</evidence>
<dbReference type="GO" id="GO:0022857">
    <property type="term" value="F:transmembrane transporter activity"/>
    <property type="evidence" value="ECO:0007669"/>
    <property type="project" value="InterPro"/>
</dbReference>
<feature type="transmembrane region" description="Helical" evidence="8">
    <location>
        <begin position="232"/>
        <end position="257"/>
    </location>
</feature>
<feature type="transmembrane region" description="Helical" evidence="8">
    <location>
        <begin position="320"/>
        <end position="344"/>
    </location>
</feature>
<evidence type="ECO:0000256" key="7">
    <source>
        <dbReference type="ARBA" id="ARBA00023136"/>
    </source>
</evidence>
<organism evidence="10 11">
    <name type="scientific">Enteractinococcus helveticum</name>
    <dbReference type="NCBI Taxonomy" id="1837282"/>
    <lineage>
        <taxon>Bacteria</taxon>
        <taxon>Bacillati</taxon>
        <taxon>Actinomycetota</taxon>
        <taxon>Actinomycetes</taxon>
        <taxon>Micrococcales</taxon>
        <taxon>Micrococcaceae</taxon>
    </lineage>
</organism>
<dbReference type="PANTHER" id="PTHR43271:SF1">
    <property type="entry name" value="INNER MEMBRANE TRANSPORT PROTEIN YNFM"/>
    <property type="match status" value="1"/>
</dbReference>
<dbReference type="InterPro" id="IPR020846">
    <property type="entry name" value="MFS_dom"/>
</dbReference>
<dbReference type="GO" id="GO:0005886">
    <property type="term" value="C:plasma membrane"/>
    <property type="evidence" value="ECO:0007669"/>
    <property type="project" value="UniProtKB-SubCell"/>
</dbReference>
<dbReference type="PROSITE" id="PS50850">
    <property type="entry name" value="MFS"/>
    <property type="match status" value="1"/>
</dbReference>
<dbReference type="RefSeq" id="WP_043056713.1">
    <property type="nucleotide sequence ID" value="NZ_LXEY01000005.1"/>
</dbReference>
<name>A0A1B7M350_9MICC</name>
<evidence type="ECO:0000313" key="11">
    <source>
        <dbReference type="Proteomes" id="UP000078292"/>
    </source>
</evidence>
<evidence type="ECO:0000313" key="10">
    <source>
        <dbReference type="EMBL" id="OAV63023.1"/>
    </source>
</evidence>
<reference evidence="10 11" key="1">
    <citation type="submission" date="2016-04" db="EMBL/GenBank/DDBJ databases">
        <title>First whole genome shotgun sequence of the bacterium Enteractinococcus sp. strain UASWS1574.</title>
        <authorList>
            <person name="Crovadore J."/>
            <person name="Chablais R."/>
            <person name="Lefort F."/>
        </authorList>
    </citation>
    <scope>NUCLEOTIDE SEQUENCE [LARGE SCALE GENOMIC DNA]</scope>
    <source>
        <strain evidence="10 11">UASWS1574</strain>
    </source>
</reference>
<evidence type="ECO:0000256" key="6">
    <source>
        <dbReference type="ARBA" id="ARBA00022989"/>
    </source>
</evidence>
<feature type="transmembrane region" description="Helical" evidence="8">
    <location>
        <begin position="123"/>
        <end position="141"/>
    </location>
</feature>
<evidence type="ECO:0000256" key="5">
    <source>
        <dbReference type="ARBA" id="ARBA00022692"/>
    </source>
</evidence>
<evidence type="ECO:0000256" key="1">
    <source>
        <dbReference type="ARBA" id="ARBA00004651"/>
    </source>
</evidence>
<comment type="subcellular location">
    <subcellularLocation>
        <location evidence="1">Cell membrane</location>
        <topology evidence="1">Multi-pass membrane protein</topology>
    </subcellularLocation>
</comment>
<keyword evidence="7 8" id="KW-0472">Membrane</keyword>
<comment type="caution">
    <text evidence="10">The sequence shown here is derived from an EMBL/GenBank/DDBJ whole genome shotgun (WGS) entry which is preliminary data.</text>
</comment>
<dbReference type="Pfam" id="PF07690">
    <property type="entry name" value="MFS_1"/>
    <property type="match status" value="1"/>
</dbReference>
<feature type="transmembrane region" description="Helical" evidence="8">
    <location>
        <begin position="25"/>
        <end position="44"/>
    </location>
</feature>
<gene>
    <name evidence="10" type="ORF">A6F49_03595</name>
</gene>
<keyword evidence="4" id="KW-1003">Cell membrane</keyword>
<dbReference type="PANTHER" id="PTHR43271">
    <property type="entry name" value="BLL2771 PROTEIN"/>
    <property type="match status" value="1"/>
</dbReference>
<feature type="transmembrane region" description="Helical" evidence="8">
    <location>
        <begin position="356"/>
        <end position="379"/>
    </location>
</feature>
<feature type="transmembrane region" description="Helical" evidence="8">
    <location>
        <begin position="153"/>
        <end position="174"/>
    </location>
</feature>
<dbReference type="CDD" id="cd17324">
    <property type="entry name" value="MFS_NepI_like"/>
    <property type="match status" value="1"/>
</dbReference>
<dbReference type="InterPro" id="IPR036259">
    <property type="entry name" value="MFS_trans_sf"/>
</dbReference>
<dbReference type="InterPro" id="IPR011701">
    <property type="entry name" value="MFS"/>
</dbReference>
<keyword evidence="3" id="KW-0813">Transport</keyword>
<comment type="similarity">
    <text evidence="2">Belongs to the major facilitator superfamily.</text>
</comment>
<sequence length="422" mass="44486">MHPPSNPDAHTGQLWMGHAPKTAGFRRLMTGLFFAGVATFAQLYSPQGLLPLIATDLQITADQAALLISASTIGLAVAVIPWSFVGDRLGRKPAMTISIIAACLFGLGATLAPTFGLILGFRILEGVALGGVPALAMAYLNEEVHPASAGQSAGTFIAGTVLGGLLGRIVAAPIGEWYHWRLGMGVVLVLAIASAVCFLLLTPTAKKFEPTTTSIRQAITAITTNLRSPVLVVMYLQGMLLMGGFVAVYNFLGFYLLDDPFNLPVSVVSLVFLAYLVGTVSSPWAGRMAAKYRPSRVLLALSAAMIVAMLLTLVPNIWVLLIGVLVFTGAFFGAHSVASGWAGAAAEGGRAQSTSLYNLCYYAGSSIFGWLGGIFLRHFGWPGTVLMTVGLTMLALVATALLYVFVVRPRINAVQEPNSTHS</sequence>
<evidence type="ECO:0000256" key="2">
    <source>
        <dbReference type="ARBA" id="ARBA00008335"/>
    </source>
</evidence>
<dbReference type="Gene3D" id="1.20.1250.20">
    <property type="entry name" value="MFS general substrate transporter like domains"/>
    <property type="match status" value="1"/>
</dbReference>
<feature type="domain" description="Major facilitator superfamily (MFS) profile" evidence="9">
    <location>
        <begin position="24"/>
        <end position="412"/>
    </location>
</feature>
<evidence type="ECO:0000256" key="4">
    <source>
        <dbReference type="ARBA" id="ARBA00022475"/>
    </source>
</evidence>
<feature type="transmembrane region" description="Helical" evidence="8">
    <location>
        <begin position="180"/>
        <end position="201"/>
    </location>
</feature>
<feature type="transmembrane region" description="Helical" evidence="8">
    <location>
        <begin position="263"/>
        <end position="285"/>
    </location>
</feature>
<dbReference type="SUPFAM" id="SSF103473">
    <property type="entry name" value="MFS general substrate transporter"/>
    <property type="match status" value="1"/>
</dbReference>
<feature type="transmembrane region" description="Helical" evidence="8">
    <location>
        <begin position="64"/>
        <end position="85"/>
    </location>
</feature>
<dbReference type="EMBL" id="LXEY01000005">
    <property type="protein sequence ID" value="OAV63023.1"/>
    <property type="molecule type" value="Genomic_DNA"/>
</dbReference>
<proteinExistence type="inferred from homology"/>
<protein>
    <submittedName>
        <fullName evidence="10">MFS transporter</fullName>
    </submittedName>
</protein>
<feature type="transmembrane region" description="Helical" evidence="8">
    <location>
        <begin position="97"/>
        <end position="117"/>
    </location>
</feature>
<keyword evidence="6 8" id="KW-1133">Transmembrane helix</keyword>
<evidence type="ECO:0000259" key="9">
    <source>
        <dbReference type="PROSITE" id="PS50850"/>
    </source>
</evidence>
<keyword evidence="11" id="KW-1185">Reference proteome</keyword>
<evidence type="ECO:0000256" key="3">
    <source>
        <dbReference type="ARBA" id="ARBA00022448"/>
    </source>
</evidence>
<dbReference type="Proteomes" id="UP000078292">
    <property type="component" value="Unassembled WGS sequence"/>
</dbReference>
<dbReference type="AlphaFoldDB" id="A0A1B7M350"/>
<keyword evidence="5 8" id="KW-0812">Transmembrane</keyword>